<evidence type="ECO:0000313" key="3">
    <source>
        <dbReference type="EMBL" id="TSE29631.1"/>
    </source>
</evidence>
<keyword evidence="1" id="KW-0812">Transmembrane</keyword>
<evidence type="ECO:0000259" key="2">
    <source>
        <dbReference type="PROSITE" id="PS50222"/>
    </source>
</evidence>
<dbReference type="EMBL" id="VJOL01000022">
    <property type="protein sequence ID" value="TSE29631.1"/>
    <property type="molecule type" value="Genomic_DNA"/>
</dbReference>
<dbReference type="OrthoDB" id="9785737at2"/>
<keyword evidence="1" id="KW-1133">Transmembrane helix</keyword>
<dbReference type="GO" id="GO:0005509">
    <property type="term" value="F:calcium ion binding"/>
    <property type="evidence" value="ECO:0007669"/>
    <property type="project" value="InterPro"/>
</dbReference>
<dbReference type="PROSITE" id="PS50222">
    <property type="entry name" value="EF_HAND_2"/>
    <property type="match status" value="1"/>
</dbReference>
<keyword evidence="4" id="KW-1185">Reference proteome</keyword>
<dbReference type="AlphaFoldDB" id="A0A554X1A1"/>
<dbReference type="RefSeq" id="WP_143902249.1">
    <property type="nucleotide sequence ID" value="NZ_VJOL01000022.1"/>
</dbReference>
<dbReference type="InterPro" id="IPR002048">
    <property type="entry name" value="EF_hand_dom"/>
</dbReference>
<protein>
    <recommendedName>
        <fullName evidence="2">EF-hand domain-containing protein</fullName>
    </recommendedName>
</protein>
<feature type="transmembrane region" description="Helical" evidence="1">
    <location>
        <begin position="691"/>
        <end position="713"/>
    </location>
</feature>
<feature type="domain" description="EF-hand" evidence="2">
    <location>
        <begin position="63"/>
        <end position="88"/>
    </location>
</feature>
<evidence type="ECO:0000313" key="4">
    <source>
        <dbReference type="Proteomes" id="UP000318542"/>
    </source>
</evidence>
<name>A0A554X1A1_9BURK</name>
<accession>A0A554X1A1</accession>
<organism evidence="3 4">
    <name type="scientific">Tepidimonas thermarum</name>
    <dbReference type="NCBI Taxonomy" id="335431"/>
    <lineage>
        <taxon>Bacteria</taxon>
        <taxon>Pseudomonadati</taxon>
        <taxon>Pseudomonadota</taxon>
        <taxon>Betaproteobacteria</taxon>
        <taxon>Burkholderiales</taxon>
        <taxon>Tepidimonas</taxon>
    </lineage>
</organism>
<feature type="transmembrane region" description="Helical" evidence="1">
    <location>
        <begin position="611"/>
        <end position="632"/>
    </location>
</feature>
<proteinExistence type="predicted"/>
<dbReference type="Proteomes" id="UP000318542">
    <property type="component" value="Unassembled WGS sequence"/>
</dbReference>
<comment type="caution">
    <text evidence="3">The sequence shown here is derived from an EMBL/GenBank/DDBJ whole genome shotgun (WGS) entry which is preliminary data.</text>
</comment>
<sequence>MPDIPAPAAAEVHRWRFFRAGGVHQVRIDRAADLRALPDLDPKLWAALACPTAGLAIAPPTLAALDTDGDGRIRLPEVRAAVRWVCERLRDPALILTPGDALPLAALVEDDEGRALLAAAAALLERVGRAGDAELRAADMDDAARVFPPALPNGDGVVPAALAATQGLQDWVERIAAARASVPDRSGALGIDEALLAAAEADVAAVLAWRAAQPAGDAVAMAAALQAVDAVAAKVEDHYTRCRLVAFDARAADVLDGTLPRLQALAQDMLDTTQAALAALPLAHPRPLPVLPLREGLNPAWADAVAALRAQAVTPLLGERDALDAADWAALQARLRPWRDWWAARPDTPVADWDDQTLAEWTHAEVPTRLRALIEQDRAAAPLAERLDALRRLLLLRRDLATLLRNFVNLADFYGMEQPAVFQAGTLYIDQRECRLCLPVADAAAHAQLAAYSGLYLLYCQCERAGEAPMTIVAALSAGDAPDFMVPGRNGVFVDRQGRDWSARVLRVVENPISVREAFWAPYRRIARLVGEQVRKWAAAREQTVQTQAAQRVGAGAETVSSGAAKSAGQQAFDIARFAGIFAAIGLALGAIGTALAAVVTGFLQLAWWQMPLVIAGVMTLVSGPSVLLAWFKLRQRNIGPLLDANGWAVNIRARISIAFGARLTALATLPPGSERAGPDPHADDPSPWRWLLPLLVAAALVVWGWRAGWWWAS</sequence>
<reference evidence="3 4" key="1">
    <citation type="submission" date="2019-07" db="EMBL/GenBank/DDBJ databases">
        <title>Tepidimonas thermarum AA-1 draft genome.</title>
        <authorList>
            <person name="Da Costa M.S."/>
            <person name="Froufe H.J.C."/>
            <person name="Egas C."/>
            <person name="Albuquerque L."/>
        </authorList>
    </citation>
    <scope>NUCLEOTIDE SEQUENCE [LARGE SCALE GENOMIC DNA]</scope>
    <source>
        <strain evidence="3 4">AA-1</strain>
    </source>
</reference>
<evidence type="ECO:0000256" key="1">
    <source>
        <dbReference type="SAM" id="Phobius"/>
    </source>
</evidence>
<feature type="transmembrane region" description="Helical" evidence="1">
    <location>
        <begin position="578"/>
        <end position="604"/>
    </location>
</feature>
<keyword evidence="1" id="KW-0472">Membrane</keyword>
<gene>
    <name evidence="3" type="ORF">Tther_01367</name>
</gene>